<evidence type="ECO:0000256" key="5">
    <source>
        <dbReference type="RuleBase" id="RU003512"/>
    </source>
</evidence>
<keyword evidence="2 5" id="KW-0813">Transport</keyword>
<organism evidence="7 8">
    <name type="scientific">Oenococcus kitaharae DSM 17330</name>
    <dbReference type="NCBI Taxonomy" id="1045004"/>
    <lineage>
        <taxon>Bacteria</taxon>
        <taxon>Bacillati</taxon>
        <taxon>Bacillota</taxon>
        <taxon>Bacilli</taxon>
        <taxon>Lactobacillales</taxon>
        <taxon>Lactobacillaceae</taxon>
        <taxon>Oenococcus</taxon>
    </lineage>
</organism>
<dbReference type="HOGENOM" id="CLU_016838_0_0_9"/>
<evidence type="ECO:0000313" key="7">
    <source>
        <dbReference type="EMBL" id="EHN59698.1"/>
    </source>
</evidence>
<sequence>MVKSFKKGCLLIAALIASLSLFCAFGNQQAASAKEVKGKIKVLSSVDFYGEVAKAVLGNQGTVENVIKKTSIDPHDYQPTTNVAKQADAADVLLYNGIGYDSWMSKLAQNNKRALAIRVGENIMDRKNGDNPHLWYNRKTMPKVANYLAKHFAALKPSEKAYFKANAKKYIQKNIRPINRKIASLSKKSNGKLVDVSEPVFDYALASLGYKENNTGFAKSVEDGTDPAPKDVANMQQDIRERKIAFFVQNTQATDKTVGNLVKLAKKYQVPVLKVTETKPKGKTYKQWMLSQYNQVGRIQNQAK</sequence>
<dbReference type="Gene3D" id="3.40.50.1980">
    <property type="entry name" value="Nitrogenase molybdenum iron protein domain"/>
    <property type="match status" value="2"/>
</dbReference>
<comment type="subcellular location">
    <subcellularLocation>
        <location evidence="1">Cell envelope</location>
    </subcellularLocation>
</comment>
<dbReference type="GO" id="GO:0007155">
    <property type="term" value="P:cell adhesion"/>
    <property type="evidence" value="ECO:0007669"/>
    <property type="project" value="InterPro"/>
</dbReference>
<protein>
    <submittedName>
        <fullName evidence="7">Zinc ABC transporterperiplasmic-binding protein</fullName>
    </submittedName>
</protein>
<gene>
    <name evidence="7" type="ORF">OKIT_1621</name>
</gene>
<feature type="chain" id="PRO_5039086748" evidence="6">
    <location>
        <begin position="31"/>
        <end position="304"/>
    </location>
</feature>
<dbReference type="eggNOG" id="COG0803">
    <property type="taxonomic scope" value="Bacteria"/>
</dbReference>
<evidence type="ECO:0000256" key="3">
    <source>
        <dbReference type="ARBA" id="ARBA00022723"/>
    </source>
</evidence>
<dbReference type="STRING" id="336988.NT96_01755"/>
<evidence type="ECO:0000256" key="1">
    <source>
        <dbReference type="ARBA" id="ARBA00004196"/>
    </source>
</evidence>
<dbReference type="OrthoDB" id="9810636at2"/>
<evidence type="ECO:0000256" key="4">
    <source>
        <dbReference type="ARBA" id="ARBA00022729"/>
    </source>
</evidence>
<dbReference type="SUPFAM" id="SSF53807">
    <property type="entry name" value="Helical backbone' metal receptor"/>
    <property type="match status" value="1"/>
</dbReference>
<dbReference type="Pfam" id="PF01297">
    <property type="entry name" value="ZnuA"/>
    <property type="match status" value="1"/>
</dbReference>
<dbReference type="PATRIC" id="fig|1045004.4.peg.1592"/>
<keyword evidence="8" id="KW-1185">Reference proteome</keyword>
<reference evidence="7 8" key="1">
    <citation type="journal article" date="2012" name="PLoS ONE">
        <title>Functional divergence in the genus oenococcus as predicted by genome sequencing of the newly-described species, Oenococcus kitaharae.</title>
        <authorList>
            <person name="Borneman A.R."/>
            <person name="McCarthy J.M."/>
            <person name="Chambers P.J."/>
            <person name="Bartowsky E.J."/>
        </authorList>
    </citation>
    <scope>NUCLEOTIDE SEQUENCE [LARGE SCALE GENOMIC DNA]</scope>
    <source>
        <strain evidence="8">DSM17330</strain>
    </source>
</reference>
<dbReference type="PRINTS" id="PR00690">
    <property type="entry name" value="ADHESNFAMILY"/>
</dbReference>
<dbReference type="CDD" id="cd01020">
    <property type="entry name" value="TroA_b"/>
    <property type="match status" value="1"/>
</dbReference>
<dbReference type="InterPro" id="IPR050492">
    <property type="entry name" value="Bact_metal-bind_prot9"/>
</dbReference>
<dbReference type="GO" id="GO:0030001">
    <property type="term" value="P:metal ion transport"/>
    <property type="evidence" value="ECO:0007669"/>
    <property type="project" value="InterPro"/>
</dbReference>
<evidence type="ECO:0000256" key="6">
    <source>
        <dbReference type="SAM" id="SignalP"/>
    </source>
</evidence>
<dbReference type="GO" id="GO:0046872">
    <property type="term" value="F:metal ion binding"/>
    <property type="evidence" value="ECO:0007669"/>
    <property type="project" value="UniProtKB-KW"/>
</dbReference>
<evidence type="ECO:0000256" key="2">
    <source>
        <dbReference type="ARBA" id="ARBA00022448"/>
    </source>
</evidence>
<accession>G9WG90</accession>
<dbReference type="PANTHER" id="PTHR42953">
    <property type="entry name" value="HIGH-AFFINITY ZINC UPTAKE SYSTEM PROTEIN ZNUA-RELATED"/>
    <property type="match status" value="1"/>
</dbReference>
<keyword evidence="4 6" id="KW-0732">Signal</keyword>
<dbReference type="InterPro" id="IPR006128">
    <property type="entry name" value="Lipoprotein_PsaA-like"/>
</dbReference>
<dbReference type="EMBL" id="AFVZ01000001">
    <property type="protein sequence ID" value="EHN59698.1"/>
    <property type="molecule type" value="Genomic_DNA"/>
</dbReference>
<dbReference type="InterPro" id="IPR006127">
    <property type="entry name" value="ZnuA-like"/>
</dbReference>
<proteinExistence type="inferred from homology"/>
<name>G9WG90_9LACO</name>
<comment type="similarity">
    <text evidence="5">Belongs to the bacterial solute-binding protein 9 family.</text>
</comment>
<evidence type="ECO:0000313" key="8">
    <source>
        <dbReference type="Proteomes" id="UP000004959"/>
    </source>
</evidence>
<dbReference type="RefSeq" id="WP_007746764.1">
    <property type="nucleotide sequence ID" value="NZ_CM001398.1"/>
</dbReference>
<dbReference type="PANTHER" id="PTHR42953:SF1">
    <property type="entry name" value="METAL-BINDING PROTEIN HI_0362-RELATED"/>
    <property type="match status" value="1"/>
</dbReference>
<dbReference type="AlphaFoldDB" id="G9WG90"/>
<feature type="signal peptide" evidence="6">
    <location>
        <begin position="1"/>
        <end position="30"/>
    </location>
</feature>
<dbReference type="Proteomes" id="UP000004959">
    <property type="component" value="Chromosome"/>
</dbReference>
<dbReference type="GO" id="GO:0030313">
    <property type="term" value="C:cell envelope"/>
    <property type="evidence" value="ECO:0007669"/>
    <property type="project" value="UniProtKB-SubCell"/>
</dbReference>
<keyword evidence="3" id="KW-0479">Metal-binding</keyword>
<comment type="caution">
    <text evidence="7">The sequence shown here is derived from an EMBL/GenBank/DDBJ whole genome shotgun (WGS) entry which is preliminary data.</text>
</comment>